<feature type="transmembrane region" description="Helical" evidence="5">
    <location>
        <begin position="370"/>
        <end position="390"/>
    </location>
</feature>
<dbReference type="EMBL" id="CAWYQH010000119">
    <property type="protein sequence ID" value="CAK8690819.1"/>
    <property type="molecule type" value="Genomic_DNA"/>
</dbReference>
<gene>
    <name evidence="7" type="ORF">CVLEPA_LOCUS23384</name>
</gene>
<dbReference type="SUPFAM" id="SSF81321">
    <property type="entry name" value="Family A G protein-coupled receptor-like"/>
    <property type="match status" value="1"/>
</dbReference>
<evidence type="ECO:0000313" key="8">
    <source>
        <dbReference type="Proteomes" id="UP001642483"/>
    </source>
</evidence>
<dbReference type="Gene3D" id="1.20.1070.10">
    <property type="entry name" value="Rhodopsin 7-helix transmembrane proteins"/>
    <property type="match status" value="1"/>
</dbReference>
<comment type="caution">
    <text evidence="7">The sequence shown here is derived from an EMBL/GenBank/DDBJ whole genome shotgun (WGS) entry which is preliminary data.</text>
</comment>
<feature type="transmembrane region" description="Helical" evidence="5">
    <location>
        <begin position="296"/>
        <end position="315"/>
    </location>
</feature>
<dbReference type="PROSITE" id="PS50261">
    <property type="entry name" value="G_PROTEIN_RECEP_F2_4"/>
    <property type="match status" value="1"/>
</dbReference>
<feature type="transmembrane region" description="Helical" evidence="5">
    <location>
        <begin position="257"/>
        <end position="284"/>
    </location>
</feature>
<organism evidence="7 8">
    <name type="scientific">Clavelina lepadiformis</name>
    <name type="common">Light-bulb sea squirt</name>
    <name type="synonym">Ascidia lepadiformis</name>
    <dbReference type="NCBI Taxonomy" id="159417"/>
    <lineage>
        <taxon>Eukaryota</taxon>
        <taxon>Metazoa</taxon>
        <taxon>Chordata</taxon>
        <taxon>Tunicata</taxon>
        <taxon>Ascidiacea</taxon>
        <taxon>Aplousobranchia</taxon>
        <taxon>Clavelinidae</taxon>
        <taxon>Clavelina</taxon>
    </lineage>
</organism>
<dbReference type="Proteomes" id="UP001642483">
    <property type="component" value="Unassembled WGS sequence"/>
</dbReference>
<dbReference type="InterPro" id="IPR053066">
    <property type="entry name" value="ADGR_G7"/>
</dbReference>
<feature type="transmembrane region" description="Helical" evidence="5">
    <location>
        <begin position="426"/>
        <end position="450"/>
    </location>
</feature>
<feature type="domain" description="G-protein coupled receptors family 2 profile 2" evidence="6">
    <location>
        <begin position="260"/>
        <end position="527"/>
    </location>
</feature>
<keyword evidence="3 5" id="KW-1133">Transmembrane helix</keyword>
<proteinExistence type="predicted"/>
<reference evidence="7 8" key="1">
    <citation type="submission" date="2024-02" db="EMBL/GenBank/DDBJ databases">
        <authorList>
            <person name="Daric V."/>
            <person name="Darras S."/>
        </authorList>
    </citation>
    <scope>NUCLEOTIDE SEQUENCE [LARGE SCALE GENOMIC DNA]</scope>
</reference>
<name>A0ABP0GGB6_CLALP</name>
<dbReference type="PANTHER" id="PTHR47767">
    <property type="entry name" value="ADHESION G PROTEIN-COUPLED RECEPTOR G7"/>
    <property type="match status" value="1"/>
</dbReference>
<dbReference type="PANTHER" id="PTHR47767:SF1">
    <property type="entry name" value="ADHESION G PROTEIN-COUPLED RECEPTOR G7"/>
    <property type="match status" value="1"/>
</dbReference>
<dbReference type="InterPro" id="IPR000832">
    <property type="entry name" value="GPCR_2_secretin-like"/>
</dbReference>
<protein>
    <recommendedName>
        <fullName evidence="6">G-protein coupled receptors family 2 profile 2 domain-containing protein</fullName>
    </recommendedName>
</protein>
<evidence type="ECO:0000256" key="4">
    <source>
        <dbReference type="ARBA" id="ARBA00023136"/>
    </source>
</evidence>
<accession>A0ABP0GGB6</accession>
<sequence>MTRVLETINTADVRHLLEFFDRVLSHKLAVCEKNFKKLVLTLSQLIEWLKTYDHEDPNTSNNRLHLTEILNKACATVALEDSSMIYAHSFNLIVQINNVNESTEDLEFLPVVYDDYESNPIYPVQVILPSKARLINGTHPSKRVWFILHRDNTLFSQTYQINWIVSVGIGELYGQVYSVSDSITIRYLTTEMSFGKQSLDVFTDKLLQGYCKNWNAHYQEWVLEGCCLNQNSDYPECLCGHVGDFVLFVESEEVRAVFAISIIVYIGTTLKFIGYFITFIILISFRVLRQQTQYKVLANIFFCLFTTYLIFILGIDQRHKPIVCGFIAGLLHYFLLASFSWFAVMAKLLYGAFVTVLGSHIHCFLPKACLFAYVLPLIPAAITAGITLGVGESISSTLCVHDPGNAESVVSRYVDDRECLIKGYSLYFGLLLPIAVILLYNWICFVMILQKIVCRKDKVQSSTPQRTMKQHLLMVSTLSILLGLDSTVTYLMVIAENEIYSTTMRVVFVILSTIQGVAVVYFVCINNAEVKNAWWSSVKKKFNYFSNVCCLKQRKKSKTQDDQVTANRPIELLTFQT</sequence>
<keyword evidence="8" id="KW-1185">Reference proteome</keyword>
<dbReference type="Pfam" id="PF00002">
    <property type="entry name" value="7tm_2"/>
    <property type="match status" value="1"/>
</dbReference>
<feature type="transmembrane region" description="Helical" evidence="5">
    <location>
        <begin position="506"/>
        <end position="525"/>
    </location>
</feature>
<keyword evidence="4 5" id="KW-0472">Membrane</keyword>
<dbReference type="InterPro" id="IPR017981">
    <property type="entry name" value="GPCR_2-like_7TM"/>
</dbReference>
<evidence type="ECO:0000313" key="7">
    <source>
        <dbReference type="EMBL" id="CAK8690819.1"/>
    </source>
</evidence>
<evidence type="ECO:0000256" key="1">
    <source>
        <dbReference type="ARBA" id="ARBA00004141"/>
    </source>
</evidence>
<feature type="transmembrane region" description="Helical" evidence="5">
    <location>
        <begin position="471"/>
        <end position="494"/>
    </location>
</feature>
<dbReference type="PRINTS" id="PR00249">
    <property type="entry name" value="GPCRSECRETIN"/>
</dbReference>
<evidence type="ECO:0000256" key="3">
    <source>
        <dbReference type="ARBA" id="ARBA00022989"/>
    </source>
</evidence>
<comment type="subcellular location">
    <subcellularLocation>
        <location evidence="1">Membrane</location>
        <topology evidence="1">Multi-pass membrane protein</topology>
    </subcellularLocation>
</comment>
<evidence type="ECO:0000259" key="6">
    <source>
        <dbReference type="PROSITE" id="PS50261"/>
    </source>
</evidence>
<evidence type="ECO:0000256" key="2">
    <source>
        <dbReference type="ARBA" id="ARBA00022692"/>
    </source>
</evidence>
<evidence type="ECO:0000256" key="5">
    <source>
        <dbReference type="SAM" id="Phobius"/>
    </source>
</evidence>
<keyword evidence="2 5" id="KW-0812">Transmembrane</keyword>